<sequence>MDQKVTGIDNFHSDEEPLMSSGESQIQPDTKVQVLNIDNNSVKKGTEGDSEDLLSRISNKKTNRKIPNIAEELAKNRNYVKGASPSPIIVSSSSPSASQSGPPSSSTNSIGVPTNRFSNNAAELCQHPQNPAISANKTNIEETRLNDKIMDNRNAPERGTSSFAASQLKISSLLTISSNDNSATSHINDVSAKKKTNASTTTNIPLAFTDSNMDANNVESLIKTPNSPRNKSLTPKVILPTQNMDGTLVKDPHLGDNTPGVLIAKTSSPVNLDVEGIAQPLAKFNKSSHSFKAALAKAPVEKVSLKRSNSSIGNCDSSINPSKKPAPERAKKSNSVSAILPKPVSRASKKTTSNNNDSNRKKNSSNKSASTTKKESSTSSKASTIKKENNSLACLKTTEKEKDKDGNGTDAKNSTASSRKDATSKSPRKLIPAPTVNPPKIIQTAQTKAKEPSILVDIPLYQADSNDYLDENGQIIFNLSTLIKEKYHPKNKELAQLKDSKRNLLTQLSDHSNATLEKEKYEEGEVIELDDDEDMEEDEGELDTETNATTATTSPKKKSHPMKGKNLIGKYDVEDPFIDDSELLWEEQRAATKDGFFVYFGPLIEKGHYASLERANGTMKRGGVKNK</sequence>
<accession>A0AA35IXT9</accession>
<proteinExistence type="predicted"/>
<evidence type="ECO:0000256" key="1">
    <source>
        <dbReference type="SAM" id="MobiDB-lite"/>
    </source>
</evidence>
<feature type="compositionally biased region" description="Low complexity" evidence="1">
    <location>
        <begin position="365"/>
        <end position="383"/>
    </location>
</feature>
<protein>
    <recommendedName>
        <fullName evidence="2">Hpc2-related domain-containing protein</fullName>
    </recommendedName>
</protein>
<feature type="domain" description="Hpc2-related" evidence="2">
    <location>
        <begin position="570"/>
        <end position="602"/>
    </location>
</feature>
<feature type="region of interest" description="Disordered" evidence="1">
    <location>
        <begin position="77"/>
        <end position="115"/>
    </location>
</feature>
<evidence type="ECO:0000259" key="2">
    <source>
        <dbReference type="Pfam" id="PF08729"/>
    </source>
</evidence>
<dbReference type="Proteomes" id="UP001161438">
    <property type="component" value="Chromosome 2"/>
</dbReference>
<feature type="compositionally biased region" description="Acidic residues" evidence="1">
    <location>
        <begin position="530"/>
        <end position="544"/>
    </location>
</feature>
<name>A0AA35IXT9_SACMI</name>
<dbReference type="InterPro" id="IPR014840">
    <property type="entry name" value="HRD"/>
</dbReference>
<dbReference type="Pfam" id="PF08729">
    <property type="entry name" value="HUN"/>
    <property type="match status" value="1"/>
</dbReference>
<organism evidence="3 4">
    <name type="scientific">Saccharomyces mikatae IFO 1815</name>
    <dbReference type="NCBI Taxonomy" id="226126"/>
    <lineage>
        <taxon>Eukaryota</taxon>
        <taxon>Fungi</taxon>
        <taxon>Dikarya</taxon>
        <taxon>Ascomycota</taxon>
        <taxon>Saccharomycotina</taxon>
        <taxon>Saccharomycetes</taxon>
        <taxon>Saccharomycetales</taxon>
        <taxon>Saccharomycetaceae</taxon>
        <taxon>Saccharomyces</taxon>
    </lineage>
</organism>
<dbReference type="AlphaFoldDB" id="A0AA35IXT9"/>
<dbReference type="EMBL" id="OX365758">
    <property type="protein sequence ID" value="CAI4037447.1"/>
    <property type="molecule type" value="Genomic_DNA"/>
</dbReference>
<evidence type="ECO:0000313" key="3">
    <source>
        <dbReference type="EMBL" id="CAI4037447.1"/>
    </source>
</evidence>
<feature type="compositionally biased region" description="Polar residues" evidence="1">
    <location>
        <begin position="306"/>
        <end position="321"/>
    </location>
</feature>
<gene>
    <name evidence="3" type="primary">SMKI02G3220</name>
    <name evidence="3" type="ORF">SMKI_02G3220</name>
</gene>
<feature type="region of interest" description="Disordered" evidence="1">
    <location>
        <begin position="1"/>
        <end position="65"/>
    </location>
</feature>
<dbReference type="GeneID" id="80916660"/>
<feature type="compositionally biased region" description="Low complexity" evidence="1">
    <location>
        <begin position="84"/>
        <end position="110"/>
    </location>
</feature>
<feature type="region of interest" description="Disordered" evidence="1">
    <location>
        <begin position="530"/>
        <end position="563"/>
    </location>
</feature>
<keyword evidence="4" id="KW-1185">Reference proteome</keyword>
<reference evidence="3" key="1">
    <citation type="submission" date="2022-10" db="EMBL/GenBank/DDBJ databases">
        <authorList>
            <person name="Byrne P K."/>
        </authorList>
    </citation>
    <scope>NUCLEOTIDE SEQUENCE</scope>
    <source>
        <strain evidence="3">IFO1815</strain>
    </source>
</reference>
<evidence type="ECO:0000313" key="4">
    <source>
        <dbReference type="Proteomes" id="UP001161438"/>
    </source>
</evidence>
<feature type="compositionally biased region" description="Basic and acidic residues" evidence="1">
    <location>
        <begin position="397"/>
        <end position="407"/>
    </location>
</feature>
<feature type="compositionally biased region" description="Polar residues" evidence="1">
    <location>
        <begin position="21"/>
        <end position="30"/>
    </location>
</feature>
<dbReference type="RefSeq" id="XP_056080564.1">
    <property type="nucleotide sequence ID" value="XM_056224709.1"/>
</dbReference>
<feature type="region of interest" description="Disordered" evidence="1">
    <location>
        <begin position="306"/>
        <end position="437"/>
    </location>
</feature>